<feature type="transmembrane region" description="Helical" evidence="8">
    <location>
        <begin position="268"/>
        <end position="293"/>
    </location>
</feature>
<evidence type="ECO:0000313" key="10">
    <source>
        <dbReference type="Proteomes" id="UP000280960"/>
    </source>
</evidence>
<evidence type="ECO:0000256" key="4">
    <source>
        <dbReference type="ARBA" id="ARBA00022544"/>
    </source>
</evidence>
<keyword evidence="6 8" id="KW-1133">Transmembrane helix</keyword>
<dbReference type="InterPro" id="IPR004761">
    <property type="entry name" value="Spore_GerAB"/>
</dbReference>
<dbReference type="Proteomes" id="UP000280960">
    <property type="component" value="Chromosome"/>
</dbReference>
<keyword evidence="7 8" id="KW-0472">Membrane</keyword>
<feature type="transmembrane region" description="Helical" evidence="8">
    <location>
        <begin position="12"/>
        <end position="35"/>
    </location>
</feature>
<dbReference type="KEGG" id="bacg:D2962_02375"/>
<dbReference type="EMBL" id="CP033169">
    <property type="protein sequence ID" value="AYO29604.1"/>
    <property type="molecule type" value="Genomic_DNA"/>
</dbReference>
<feature type="transmembrane region" description="Helical" evidence="8">
    <location>
        <begin position="146"/>
        <end position="166"/>
    </location>
</feature>
<dbReference type="RefSeq" id="WP_120768241.1">
    <property type="nucleotide sequence ID" value="NZ_CP033169.1"/>
</dbReference>
<keyword evidence="3" id="KW-0813">Transport</keyword>
<evidence type="ECO:0000256" key="7">
    <source>
        <dbReference type="ARBA" id="ARBA00023136"/>
    </source>
</evidence>
<dbReference type="PANTHER" id="PTHR34975:SF2">
    <property type="entry name" value="SPORE GERMINATION PROTEIN A2"/>
    <property type="match status" value="1"/>
</dbReference>
<keyword evidence="10" id="KW-1185">Reference proteome</keyword>
<name>A0A3G2R296_9FIRM</name>
<dbReference type="GO" id="GO:0016020">
    <property type="term" value="C:membrane"/>
    <property type="evidence" value="ECO:0007669"/>
    <property type="project" value="UniProtKB-SubCell"/>
</dbReference>
<dbReference type="GO" id="GO:0009847">
    <property type="term" value="P:spore germination"/>
    <property type="evidence" value="ECO:0007669"/>
    <property type="project" value="InterPro"/>
</dbReference>
<evidence type="ECO:0000256" key="5">
    <source>
        <dbReference type="ARBA" id="ARBA00022692"/>
    </source>
</evidence>
<dbReference type="Pfam" id="PF03845">
    <property type="entry name" value="Spore_permease"/>
    <property type="match status" value="1"/>
</dbReference>
<evidence type="ECO:0000256" key="6">
    <source>
        <dbReference type="ARBA" id="ARBA00022989"/>
    </source>
</evidence>
<keyword evidence="5 8" id="KW-0812">Transmembrane</keyword>
<feature type="transmembrane region" description="Helical" evidence="8">
    <location>
        <begin position="115"/>
        <end position="134"/>
    </location>
</feature>
<dbReference type="AlphaFoldDB" id="A0A3G2R296"/>
<feature type="transmembrane region" description="Helical" evidence="8">
    <location>
        <begin position="41"/>
        <end position="65"/>
    </location>
</feature>
<evidence type="ECO:0000313" key="9">
    <source>
        <dbReference type="EMBL" id="AYO29604.1"/>
    </source>
</evidence>
<evidence type="ECO:0000256" key="2">
    <source>
        <dbReference type="ARBA" id="ARBA00007998"/>
    </source>
</evidence>
<reference evidence="9 10" key="1">
    <citation type="submission" date="2018-10" db="EMBL/GenBank/DDBJ databases">
        <authorList>
            <person name="Zhang X."/>
        </authorList>
    </citation>
    <scope>NUCLEOTIDE SEQUENCE [LARGE SCALE GENOMIC DNA]</scope>
    <source>
        <strain evidence="9 10">SK-G1</strain>
    </source>
</reference>
<feature type="transmembrane region" description="Helical" evidence="8">
    <location>
        <begin position="305"/>
        <end position="324"/>
    </location>
</feature>
<feature type="transmembrane region" description="Helical" evidence="8">
    <location>
        <begin position="77"/>
        <end position="95"/>
    </location>
</feature>
<proteinExistence type="inferred from homology"/>
<comment type="subcellular location">
    <subcellularLocation>
        <location evidence="1">Membrane</location>
        <topology evidence="1">Multi-pass membrane protein</topology>
    </subcellularLocation>
</comment>
<protein>
    <submittedName>
        <fullName evidence="9">Spore gernimation protein</fullName>
    </submittedName>
</protein>
<feature type="transmembrane region" description="Helical" evidence="8">
    <location>
        <begin position="336"/>
        <end position="354"/>
    </location>
</feature>
<accession>A0A3G2R296</accession>
<evidence type="ECO:0000256" key="3">
    <source>
        <dbReference type="ARBA" id="ARBA00022448"/>
    </source>
</evidence>
<dbReference type="NCBIfam" id="TIGR00912">
    <property type="entry name" value="2A0309"/>
    <property type="match status" value="1"/>
</dbReference>
<sequence>MPEKEIIDDKQAVLLIINMILPTALLSLPAITISIAKRDAWISAVLATGMGLIIGRLVSSLVMNFPGKTFYEFSEEILGRFFGKIVGIFFIWWLIHTCSEIVREYGEFLSTAIMPDTPITVFLVVSAIISAYAVKSGFEVLARFNLLFAVLMGVFVLVFAISFMNVKFARLLPMFDTGMADILKGTLVPLSWMGEVVVFSVFSPVLKNCRSVVRITDMSILLVGLHFFIGIAGVLMIFGPEVGSAMMYPVFNQVRMISLANFIERLDYIIFMSWVIGGFIKIGIFYFAAVIGVSWMFGLSDYRPIVFPVGIIIVALSVLIHEGIVNQLDFLKNTWPFYSIIVFEAGIPLLLWLVSQIKNRRHSA</sequence>
<evidence type="ECO:0000256" key="8">
    <source>
        <dbReference type="SAM" id="Phobius"/>
    </source>
</evidence>
<organism evidence="9 10">
    <name type="scientific">Biomaibacter acetigenes</name>
    <dbReference type="NCBI Taxonomy" id="2316383"/>
    <lineage>
        <taxon>Bacteria</taxon>
        <taxon>Bacillati</taxon>
        <taxon>Bacillota</taxon>
        <taxon>Clostridia</taxon>
        <taxon>Thermosediminibacterales</taxon>
        <taxon>Tepidanaerobacteraceae</taxon>
        <taxon>Biomaibacter</taxon>
    </lineage>
</organism>
<feature type="transmembrane region" description="Helical" evidence="8">
    <location>
        <begin position="186"/>
        <end position="206"/>
    </location>
</feature>
<dbReference type="PANTHER" id="PTHR34975">
    <property type="entry name" value="SPORE GERMINATION PROTEIN A2"/>
    <property type="match status" value="1"/>
</dbReference>
<evidence type="ECO:0000256" key="1">
    <source>
        <dbReference type="ARBA" id="ARBA00004141"/>
    </source>
</evidence>
<comment type="similarity">
    <text evidence="2">Belongs to the amino acid-polyamine-organocation (APC) superfamily. Spore germination protein (SGP) (TC 2.A.3.9) family.</text>
</comment>
<gene>
    <name evidence="9" type="ORF">D2962_02375</name>
</gene>
<keyword evidence="4" id="KW-0309">Germination</keyword>
<feature type="transmembrane region" description="Helical" evidence="8">
    <location>
        <begin position="218"/>
        <end position="238"/>
    </location>
</feature>